<evidence type="ECO:0000256" key="2">
    <source>
        <dbReference type="SAM" id="SignalP"/>
    </source>
</evidence>
<dbReference type="OrthoDB" id="1738994at2"/>
<gene>
    <name evidence="3" type="ORF">SAMN05216245_10569</name>
</gene>
<evidence type="ECO:0000313" key="3">
    <source>
        <dbReference type="EMBL" id="SFE39547.1"/>
    </source>
</evidence>
<feature type="signal peptide" evidence="2">
    <location>
        <begin position="1"/>
        <end position="25"/>
    </location>
</feature>
<reference evidence="3 4" key="1">
    <citation type="submission" date="2016-10" db="EMBL/GenBank/DDBJ databases">
        <authorList>
            <person name="de Groot N.N."/>
        </authorList>
    </citation>
    <scope>NUCLEOTIDE SEQUENCE [LARGE SCALE GENOMIC DNA]</scope>
    <source>
        <strain evidence="3 4">DSM 9236</strain>
    </source>
</reference>
<feature type="region of interest" description="Disordered" evidence="1">
    <location>
        <begin position="163"/>
        <end position="280"/>
    </location>
</feature>
<dbReference type="EMBL" id="FONL01000005">
    <property type="protein sequence ID" value="SFE39547.1"/>
    <property type="molecule type" value="Genomic_DNA"/>
</dbReference>
<evidence type="ECO:0008006" key="5">
    <source>
        <dbReference type="Google" id="ProtNLM"/>
    </source>
</evidence>
<keyword evidence="4" id="KW-1185">Reference proteome</keyword>
<accession>A0A1I2A6Y8</accession>
<proteinExistence type="predicted"/>
<feature type="region of interest" description="Disordered" evidence="1">
    <location>
        <begin position="63"/>
        <end position="121"/>
    </location>
</feature>
<sequence length="280" mass="32890">MMKNWKKTLVVAGVMATLLAGSAFAATEAEDAATQQQGLDYNNKIEQQAPDMEKGHPPFGFHKDGKHKHGPHHGMHRHHGHGPHHDGEFRGPHDGKGPKGCHHGKFHGEKKDRPGKLTKDQRQQLAKEREQFFANWQSMSDRERREATEKFIHRVNEERMKNMTDDEKKAFEKRQEAKKAEREKIAKMTEDERHEYFKQKHDKMVKERTKNMTPEEKERFLERDKRQQERMEAFWKKWKQMTPEEKEQWKKTRHRFGPGPGQGMPGPRGHRGPHDGQGPK</sequence>
<name>A0A1I2A6Y8_9FIRM</name>
<dbReference type="Proteomes" id="UP000198896">
    <property type="component" value="Unassembled WGS sequence"/>
</dbReference>
<feature type="compositionally biased region" description="Basic residues" evidence="1">
    <location>
        <begin position="64"/>
        <end position="82"/>
    </location>
</feature>
<dbReference type="STRING" id="1123323.SAMN05216245_10569"/>
<evidence type="ECO:0000313" key="4">
    <source>
        <dbReference type="Proteomes" id="UP000198896"/>
    </source>
</evidence>
<feature type="compositionally biased region" description="Basic and acidic residues" evidence="1">
    <location>
        <begin position="83"/>
        <end position="97"/>
    </location>
</feature>
<protein>
    <recommendedName>
        <fullName evidence="5">LTXXQ motif family protein</fullName>
    </recommendedName>
</protein>
<organism evidence="3 4">
    <name type="scientific">Succiniclasticum ruminis DSM 9236</name>
    <dbReference type="NCBI Taxonomy" id="1123323"/>
    <lineage>
        <taxon>Bacteria</taxon>
        <taxon>Bacillati</taxon>
        <taxon>Bacillota</taxon>
        <taxon>Negativicutes</taxon>
        <taxon>Acidaminococcales</taxon>
        <taxon>Acidaminococcaceae</taxon>
        <taxon>Succiniclasticum</taxon>
    </lineage>
</organism>
<feature type="chain" id="PRO_5011635360" description="LTXXQ motif family protein" evidence="2">
    <location>
        <begin position="26"/>
        <end position="280"/>
    </location>
</feature>
<keyword evidence="2" id="KW-0732">Signal</keyword>
<evidence type="ECO:0000256" key="1">
    <source>
        <dbReference type="SAM" id="MobiDB-lite"/>
    </source>
</evidence>
<feature type="compositionally biased region" description="Basic and acidic residues" evidence="1">
    <location>
        <begin position="106"/>
        <end position="121"/>
    </location>
</feature>
<dbReference type="AlphaFoldDB" id="A0A1I2A6Y8"/>
<feature type="compositionally biased region" description="Basic and acidic residues" evidence="1">
    <location>
        <begin position="163"/>
        <end position="235"/>
    </location>
</feature>
<dbReference type="RefSeq" id="WP_093913252.1">
    <property type="nucleotide sequence ID" value="NZ_FONL01000005.1"/>
</dbReference>